<dbReference type="Proteomes" id="UP001497525">
    <property type="component" value="Unassembled WGS sequence"/>
</dbReference>
<evidence type="ECO:0000256" key="1">
    <source>
        <dbReference type="ARBA" id="ARBA00001961"/>
    </source>
</evidence>
<evidence type="ECO:0000256" key="5">
    <source>
        <dbReference type="SAM" id="MobiDB-lite"/>
    </source>
</evidence>
<keyword evidence="3" id="KW-0223">Dioxygenase</keyword>
<protein>
    <recommendedName>
        <fullName evidence="6">Prolyl 4-hydroxylase alpha subunit domain-containing protein</fullName>
    </recommendedName>
</protein>
<dbReference type="PANTHER" id="PTHR12117">
    <property type="entry name" value="HISTONE ACETYLTRANSFERASE COMPLEX"/>
    <property type="match status" value="1"/>
</dbReference>
<accession>A0AAV2TEE6</accession>
<name>A0AAV2TEE6_CALDB</name>
<feature type="compositionally biased region" description="Basic and acidic residues" evidence="5">
    <location>
        <begin position="400"/>
        <end position="409"/>
    </location>
</feature>
<dbReference type="InterPro" id="IPR019601">
    <property type="entry name" value="Oxoglutarate/Fe-dep_Oase_C"/>
</dbReference>
<dbReference type="SMART" id="SM00702">
    <property type="entry name" value="P4Hc"/>
    <property type="match status" value="1"/>
</dbReference>
<dbReference type="InterPro" id="IPR051842">
    <property type="entry name" value="uS12_prolyl_hydroxylase"/>
</dbReference>
<dbReference type="Gene3D" id="2.60.120.620">
    <property type="entry name" value="q2cbj1_9rhob like domain"/>
    <property type="match status" value="2"/>
</dbReference>
<dbReference type="GO" id="GO:0031543">
    <property type="term" value="F:peptidyl-proline dioxygenase activity"/>
    <property type="evidence" value="ECO:0007669"/>
    <property type="project" value="TreeGrafter"/>
</dbReference>
<evidence type="ECO:0000256" key="3">
    <source>
        <dbReference type="ARBA" id="ARBA00022964"/>
    </source>
</evidence>
<dbReference type="EMBL" id="CAXLJL010000223">
    <property type="protein sequence ID" value="CAL5134686.1"/>
    <property type="molecule type" value="Genomic_DNA"/>
</dbReference>
<evidence type="ECO:0000259" key="6">
    <source>
        <dbReference type="SMART" id="SM00702"/>
    </source>
</evidence>
<dbReference type="PANTHER" id="PTHR12117:SF0">
    <property type="entry name" value="PROLYL 3-HYDROXYLASE OGFOD1"/>
    <property type="match status" value="1"/>
</dbReference>
<sequence length="622" mass="70116">MFVINPAYRTADFVRSFQSNYKKNSEEPFDKDGCQLIHHPFTCVNFADFIHLGQTKTDSDIASTKQLVDKAEAEARKLTFSRSINDLYTFNQSIDIVNLEQLVKDGKMDSFLIDLRNFLLSDVLPWMREITGAPLEEGKVDFTSSIYNPHDVLLCHDDELEGRRIAFIWYLVPEDWKADVDGGCLDLFSGPPEGEDDKGLAEGPWKIAASLPPHRNQLAFFEVSTKTYHQVAEIIGTRDRVSLHGWFHAPIRPSVEKVVPFRPPLMSPIFVEEDLVYRWINPFYLDMDQQAKIRRRFCRSSEIQLSNFLKTDAWEQLVRALPLISEQKWSTCGPFNRKHYDMLGGPKADAAALKGMPEVVRELYSLFTSEAILVILSDLTGINLHSDSMRGGSKVSTEPTESKRPRLDENTQEDTVAQKNGETTYGSLTTPKMRRWKVGDYTLLADADIIQDSWRLESVLHLSGYGGRGKEKLKSKCADGSVDRWQPSWGGQLIYCAEGEKDELLTVNPADNALTLVYIGPGTASFTKYINHRAKPIQSVHMEADTEKMPLKNNCETPSAFDFSVMYYEIASELQRKNGDSAEDSADEDGDADSESEEEQESSDASEISDDGDEDEGGDEST</sequence>
<comment type="cofactor">
    <cofactor evidence="1">
        <name>L-ascorbate</name>
        <dbReference type="ChEBI" id="CHEBI:38290"/>
    </cofactor>
</comment>
<feature type="region of interest" description="Disordered" evidence="5">
    <location>
        <begin position="575"/>
        <end position="622"/>
    </location>
</feature>
<evidence type="ECO:0000313" key="7">
    <source>
        <dbReference type="EMBL" id="CAL5134686.1"/>
    </source>
</evidence>
<feature type="compositionally biased region" description="Acidic residues" evidence="5">
    <location>
        <begin position="581"/>
        <end position="622"/>
    </location>
</feature>
<feature type="domain" description="Prolyl 4-hydroxylase alpha subunit" evidence="6">
    <location>
        <begin position="47"/>
        <end position="248"/>
    </location>
</feature>
<proteinExistence type="predicted"/>
<dbReference type="GO" id="GO:0006449">
    <property type="term" value="P:regulation of translational termination"/>
    <property type="evidence" value="ECO:0007669"/>
    <property type="project" value="TreeGrafter"/>
</dbReference>
<dbReference type="InterPro" id="IPR006620">
    <property type="entry name" value="Pro_4_hyd_alph"/>
</dbReference>
<gene>
    <name evidence="7" type="ORF">CDAUBV1_LOCUS8539</name>
</gene>
<organism evidence="7 8">
    <name type="scientific">Calicophoron daubneyi</name>
    <name type="common">Rumen fluke</name>
    <name type="synonym">Paramphistomum daubneyi</name>
    <dbReference type="NCBI Taxonomy" id="300641"/>
    <lineage>
        <taxon>Eukaryota</taxon>
        <taxon>Metazoa</taxon>
        <taxon>Spiralia</taxon>
        <taxon>Lophotrochozoa</taxon>
        <taxon>Platyhelminthes</taxon>
        <taxon>Trematoda</taxon>
        <taxon>Digenea</taxon>
        <taxon>Plagiorchiida</taxon>
        <taxon>Pronocephalata</taxon>
        <taxon>Paramphistomoidea</taxon>
        <taxon>Paramphistomidae</taxon>
        <taxon>Calicophoron</taxon>
    </lineage>
</organism>
<reference evidence="7" key="1">
    <citation type="submission" date="2024-06" db="EMBL/GenBank/DDBJ databases">
        <authorList>
            <person name="Liu X."/>
            <person name="Lenzi L."/>
            <person name="Haldenby T S."/>
            <person name="Uol C."/>
        </authorList>
    </citation>
    <scope>NUCLEOTIDE SEQUENCE</scope>
</reference>
<dbReference type="GO" id="GO:0031418">
    <property type="term" value="F:L-ascorbic acid binding"/>
    <property type="evidence" value="ECO:0007669"/>
    <property type="project" value="UniProtKB-KW"/>
</dbReference>
<evidence type="ECO:0000313" key="8">
    <source>
        <dbReference type="Proteomes" id="UP001497525"/>
    </source>
</evidence>
<evidence type="ECO:0000256" key="2">
    <source>
        <dbReference type="ARBA" id="ARBA00022896"/>
    </source>
</evidence>
<dbReference type="AlphaFoldDB" id="A0AAV2TEE6"/>
<dbReference type="InterPro" id="IPR039558">
    <property type="entry name" value="TPA1/OFD1_N"/>
</dbReference>
<dbReference type="GO" id="GO:0005506">
    <property type="term" value="F:iron ion binding"/>
    <property type="evidence" value="ECO:0007669"/>
    <property type="project" value="InterPro"/>
</dbReference>
<dbReference type="Pfam" id="PF10637">
    <property type="entry name" value="Ofd1_CTDD"/>
    <property type="match status" value="1"/>
</dbReference>
<dbReference type="GO" id="GO:0005737">
    <property type="term" value="C:cytoplasm"/>
    <property type="evidence" value="ECO:0007669"/>
    <property type="project" value="TreeGrafter"/>
</dbReference>
<feature type="region of interest" description="Disordered" evidence="5">
    <location>
        <begin position="387"/>
        <end position="416"/>
    </location>
</feature>
<evidence type="ECO:0000256" key="4">
    <source>
        <dbReference type="ARBA" id="ARBA00023002"/>
    </source>
</evidence>
<dbReference type="Pfam" id="PF13661">
    <property type="entry name" value="2OG-FeII_Oxy_4"/>
    <property type="match status" value="1"/>
</dbReference>
<comment type="caution">
    <text evidence="7">The sequence shown here is derived from an EMBL/GenBank/DDBJ whole genome shotgun (WGS) entry which is preliminary data.</text>
</comment>
<keyword evidence="4" id="KW-0560">Oxidoreductase</keyword>
<keyword evidence="2" id="KW-0847">Vitamin C</keyword>